<dbReference type="InterPro" id="IPR019197">
    <property type="entry name" value="Biotin-prot_ligase_N"/>
</dbReference>
<evidence type="ECO:0000313" key="4">
    <source>
        <dbReference type="EMBL" id="TFY71787.1"/>
    </source>
</evidence>
<dbReference type="CDD" id="cd16442">
    <property type="entry name" value="BPL"/>
    <property type="match status" value="1"/>
</dbReference>
<organism evidence="4 5">
    <name type="scientific">Dentipellis fragilis</name>
    <dbReference type="NCBI Taxonomy" id="205917"/>
    <lineage>
        <taxon>Eukaryota</taxon>
        <taxon>Fungi</taxon>
        <taxon>Dikarya</taxon>
        <taxon>Basidiomycota</taxon>
        <taxon>Agaricomycotina</taxon>
        <taxon>Agaricomycetes</taxon>
        <taxon>Russulales</taxon>
        <taxon>Hericiaceae</taxon>
        <taxon>Dentipellis</taxon>
    </lineage>
</organism>
<keyword evidence="5" id="KW-1185">Reference proteome</keyword>
<dbReference type="InterPro" id="IPR045864">
    <property type="entry name" value="aa-tRNA-synth_II/BPL/LPL"/>
</dbReference>
<evidence type="ECO:0000259" key="3">
    <source>
        <dbReference type="PROSITE" id="PS51733"/>
    </source>
</evidence>
<evidence type="ECO:0000256" key="1">
    <source>
        <dbReference type="ARBA" id="ARBA00009934"/>
    </source>
</evidence>
<dbReference type="GO" id="GO:0005737">
    <property type="term" value="C:cytoplasm"/>
    <property type="evidence" value="ECO:0007669"/>
    <property type="project" value="TreeGrafter"/>
</dbReference>
<dbReference type="EMBL" id="SEOQ01000037">
    <property type="protein sequence ID" value="TFY71787.1"/>
    <property type="molecule type" value="Genomic_DNA"/>
</dbReference>
<gene>
    <name evidence="4" type="ORF">EVG20_g1215</name>
</gene>
<feature type="domain" description="BPL/LPL catalytic" evidence="3">
    <location>
        <begin position="359"/>
        <end position="556"/>
    </location>
</feature>
<dbReference type="OrthoDB" id="10250105at2759"/>
<dbReference type="Gene3D" id="3.30.930.10">
    <property type="entry name" value="Bira Bifunctional Protein, Domain 2"/>
    <property type="match status" value="1"/>
</dbReference>
<dbReference type="GO" id="GO:0004077">
    <property type="term" value="F:biotin--[biotin carboxyl-carrier protein] ligase activity"/>
    <property type="evidence" value="ECO:0007669"/>
    <property type="project" value="InterPro"/>
</dbReference>
<keyword evidence="2" id="KW-0436">Ligase</keyword>
<dbReference type="Pfam" id="PF03099">
    <property type="entry name" value="BPL_LplA_LipB"/>
    <property type="match status" value="1"/>
</dbReference>
<dbReference type="AlphaFoldDB" id="A0A4Y9ZCS5"/>
<comment type="similarity">
    <text evidence="1">Belongs to the biotin--protein ligase family.</text>
</comment>
<reference evidence="4 5" key="1">
    <citation type="submission" date="2019-02" db="EMBL/GenBank/DDBJ databases">
        <title>Genome sequencing of the rare red list fungi Dentipellis fragilis.</title>
        <authorList>
            <person name="Buettner E."/>
            <person name="Kellner H."/>
        </authorList>
    </citation>
    <scope>NUCLEOTIDE SEQUENCE [LARGE SCALE GENOMIC DNA]</scope>
    <source>
        <strain evidence="4 5">DSM 105465</strain>
    </source>
</reference>
<dbReference type="InterPro" id="IPR004408">
    <property type="entry name" value="Biotin_CoA_COase_ligase"/>
</dbReference>
<dbReference type="InterPro" id="IPR004143">
    <property type="entry name" value="BPL_LPL_catalytic"/>
</dbReference>
<evidence type="ECO:0000256" key="2">
    <source>
        <dbReference type="ARBA" id="ARBA00022598"/>
    </source>
</evidence>
<dbReference type="Proteomes" id="UP000298327">
    <property type="component" value="Unassembled WGS sequence"/>
</dbReference>
<dbReference type="PROSITE" id="PS51733">
    <property type="entry name" value="BPL_LPL_CATALYTIC"/>
    <property type="match status" value="1"/>
</dbReference>
<proteinExistence type="inferred from homology"/>
<dbReference type="PANTHER" id="PTHR12835">
    <property type="entry name" value="BIOTIN PROTEIN LIGASE"/>
    <property type="match status" value="1"/>
</dbReference>
<protein>
    <recommendedName>
        <fullName evidence="3">BPL/LPL catalytic domain-containing protein</fullName>
    </recommendedName>
</protein>
<evidence type="ECO:0000313" key="5">
    <source>
        <dbReference type="Proteomes" id="UP000298327"/>
    </source>
</evidence>
<comment type="caution">
    <text evidence="4">The sequence shown here is derived from an EMBL/GenBank/DDBJ whole genome shotgun (WGS) entry which is preliminary data.</text>
</comment>
<dbReference type="PANTHER" id="PTHR12835:SF5">
    <property type="entry name" value="BIOTIN--PROTEIN LIGASE"/>
    <property type="match status" value="1"/>
</dbReference>
<dbReference type="NCBIfam" id="TIGR00121">
    <property type="entry name" value="birA_ligase"/>
    <property type="match status" value="1"/>
</dbReference>
<dbReference type="SUPFAM" id="SSF55681">
    <property type="entry name" value="Class II aaRS and biotin synthetases"/>
    <property type="match status" value="1"/>
</dbReference>
<name>A0A4Y9ZCS5_9AGAM</name>
<sequence>MDVLVYTQTAAGSTATDPPALVTLLRAILHPFYTVQAITASSLASHPWEKSCALLVLQPNGPVGTGLPMPPKAGEALQRYVENGGRMLTLGLDMLVSARRNGEGQLQFYDSRSRKHISPTTPVVVPELRSGNVRLRTGQLVSDVVGLSSPFSDAASGSMLAQWDQASSDVAETKRQNIAAVELSVGEGHISAWAVNFTEDIIQSGNHRLQIFLQNIVSSTGLSVPSGSADAKEEIAAPTASPPHRPLPQFLVTSKPITTQIILASLGVPTPEAFSTTSSATSPSFILKDTADTFGFHFCTPEAASELLQQARSDVAHGETPKAIVVLPPTVIPSLAVTPKFEIQLYFDNLAETREANGLADMSEEGSYGVGEALLYGEAVTSTQTMLDKNQHLSSNLPPPILSLATHQLAGRGRGSNTWLSPDGCLQFSLLLRVSLASFPASRLVFVQYLFGLAVVNACRDKEVLGADGGANARLKWPNDIYIERGGEKKKVGGILVNTSFSGGKVDIVIGCGLNVSTPLPISSLSLLNSGQPPLRTEAVLPVILAKFEVLWNTFVQGRGSWAPFEDAYLDAWMHSDQLVTLTTVTPPRSVRILGITLDHGLLRTIPERTAWGGGEEGYIDLQPDGNSFDLMAGLIKSKT</sequence>
<dbReference type="STRING" id="205917.A0A4Y9ZCS5"/>
<dbReference type="Pfam" id="PF09825">
    <property type="entry name" value="BPL_N"/>
    <property type="match status" value="1"/>
</dbReference>
<accession>A0A4Y9ZCS5</accession>